<dbReference type="SUPFAM" id="SSF56112">
    <property type="entry name" value="Protein kinase-like (PK-like)"/>
    <property type="match status" value="1"/>
</dbReference>
<dbReference type="EMBL" id="BAAAGS010000006">
    <property type="protein sequence ID" value="GAA0516434.1"/>
    <property type="molecule type" value="Genomic_DNA"/>
</dbReference>
<keyword evidence="11" id="KW-0812">Transmembrane</keyword>
<evidence type="ECO:0000313" key="15">
    <source>
        <dbReference type="Proteomes" id="UP001500729"/>
    </source>
</evidence>
<evidence type="ECO:0000259" key="13">
    <source>
        <dbReference type="PROSITE" id="PS51175"/>
    </source>
</evidence>
<dbReference type="InterPro" id="IPR017441">
    <property type="entry name" value="Protein_kinase_ATP_BS"/>
</dbReference>
<dbReference type="PROSITE" id="PS00108">
    <property type="entry name" value="PROTEIN_KINASE_ST"/>
    <property type="match status" value="1"/>
</dbReference>
<dbReference type="PROSITE" id="PS50011">
    <property type="entry name" value="PROTEIN_KINASE_DOM"/>
    <property type="match status" value="1"/>
</dbReference>
<keyword evidence="7 9" id="KW-0067">ATP-binding</keyword>
<feature type="domain" description="CBM6" evidence="13">
    <location>
        <begin position="398"/>
        <end position="527"/>
    </location>
</feature>
<feature type="region of interest" description="Disordered" evidence="10">
    <location>
        <begin position="301"/>
        <end position="330"/>
    </location>
</feature>
<protein>
    <recommendedName>
        <fullName evidence="1">non-specific serine/threonine protein kinase</fullName>
        <ecNumber evidence="1">2.7.11.1</ecNumber>
    </recommendedName>
</protein>
<dbReference type="InterPro" id="IPR000719">
    <property type="entry name" value="Prot_kinase_dom"/>
</dbReference>
<dbReference type="PROSITE" id="PS51175">
    <property type="entry name" value="CBM6"/>
    <property type="match status" value="1"/>
</dbReference>
<dbReference type="SMART" id="SM00220">
    <property type="entry name" value="S_TKc"/>
    <property type="match status" value="1"/>
</dbReference>
<evidence type="ECO:0000256" key="8">
    <source>
        <dbReference type="ARBA" id="ARBA00023170"/>
    </source>
</evidence>
<keyword evidence="4" id="KW-0732">Signal</keyword>
<evidence type="ECO:0000256" key="2">
    <source>
        <dbReference type="ARBA" id="ARBA00022527"/>
    </source>
</evidence>
<dbReference type="Gene3D" id="1.10.510.10">
    <property type="entry name" value="Transferase(Phosphotransferase) domain 1"/>
    <property type="match status" value="1"/>
</dbReference>
<dbReference type="PANTHER" id="PTHR43289">
    <property type="entry name" value="MITOGEN-ACTIVATED PROTEIN KINASE KINASE KINASE 20-RELATED"/>
    <property type="match status" value="1"/>
</dbReference>
<keyword evidence="2" id="KW-0723">Serine/threonine-protein kinase</keyword>
<feature type="binding site" evidence="9">
    <location>
        <position position="49"/>
    </location>
    <ligand>
        <name>ATP</name>
        <dbReference type="ChEBI" id="CHEBI:30616"/>
    </ligand>
</feature>
<dbReference type="InterPro" id="IPR005084">
    <property type="entry name" value="CBM6"/>
</dbReference>
<dbReference type="InterPro" id="IPR008271">
    <property type="entry name" value="Ser/Thr_kinase_AS"/>
</dbReference>
<evidence type="ECO:0000313" key="14">
    <source>
        <dbReference type="EMBL" id="GAA0516434.1"/>
    </source>
</evidence>
<evidence type="ECO:0000256" key="10">
    <source>
        <dbReference type="SAM" id="MobiDB-lite"/>
    </source>
</evidence>
<comment type="caution">
    <text evidence="14">The sequence shown here is derived from an EMBL/GenBank/DDBJ whole genome shotgun (WGS) entry which is preliminary data.</text>
</comment>
<gene>
    <name evidence="14" type="ORF">GCM10009533_14390</name>
</gene>
<dbReference type="Gene3D" id="2.60.120.260">
    <property type="entry name" value="Galactose-binding domain-like"/>
    <property type="match status" value="1"/>
</dbReference>
<dbReference type="InterPro" id="IPR011009">
    <property type="entry name" value="Kinase-like_dom_sf"/>
</dbReference>
<feature type="compositionally biased region" description="Polar residues" evidence="10">
    <location>
        <begin position="315"/>
        <end position="326"/>
    </location>
</feature>
<evidence type="ECO:0000256" key="9">
    <source>
        <dbReference type="PROSITE-ProRule" id="PRU10141"/>
    </source>
</evidence>
<evidence type="ECO:0000256" key="1">
    <source>
        <dbReference type="ARBA" id="ARBA00012513"/>
    </source>
</evidence>
<dbReference type="Pfam" id="PF00069">
    <property type="entry name" value="Pkinase"/>
    <property type="match status" value="1"/>
</dbReference>
<reference evidence="14 15" key="1">
    <citation type="journal article" date="2019" name="Int. J. Syst. Evol. Microbiol.">
        <title>The Global Catalogue of Microorganisms (GCM) 10K type strain sequencing project: providing services to taxonomists for standard genome sequencing and annotation.</title>
        <authorList>
            <consortium name="The Broad Institute Genomics Platform"/>
            <consortium name="The Broad Institute Genome Sequencing Center for Infectious Disease"/>
            <person name="Wu L."/>
            <person name="Ma J."/>
        </authorList>
    </citation>
    <scope>NUCLEOTIDE SEQUENCE [LARGE SCALE GENOMIC DNA]</scope>
    <source>
        <strain evidence="14 15">JCM 10303</strain>
    </source>
</reference>
<dbReference type="EC" id="2.7.11.1" evidence="1"/>
<dbReference type="RefSeq" id="WP_009948287.1">
    <property type="nucleotide sequence ID" value="NZ_BAAAGS010000006.1"/>
</dbReference>
<proteinExistence type="predicted"/>
<keyword evidence="8" id="KW-0675">Receptor</keyword>
<keyword evidence="6" id="KW-0418">Kinase</keyword>
<keyword evidence="5 9" id="KW-0547">Nucleotide-binding</keyword>
<feature type="region of interest" description="Disordered" evidence="10">
    <location>
        <begin position="365"/>
        <end position="404"/>
    </location>
</feature>
<feature type="transmembrane region" description="Helical" evidence="11">
    <location>
        <begin position="337"/>
        <end position="360"/>
    </location>
</feature>
<evidence type="ECO:0000256" key="3">
    <source>
        <dbReference type="ARBA" id="ARBA00022679"/>
    </source>
</evidence>
<keyword evidence="11" id="KW-0472">Membrane</keyword>
<evidence type="ECO:0000256" key="11">
    <source>
        <dbReference type="SAM" id="Phobius"/>
    </source>
</evidence>
<keyword evidence="15" id="KW-1185">Reference proteome</keyword>
<dbReference type="Proteomes" id="UP001500729">
    <property type="component" value="Unassembled WGS sequence"/>
</dbReference>
<dbReference type="CDD" id="cd14014">
    <property type="entry name" value="STKc_PknB_like"/>
    <property type="match status" value="1"/>
</dbReference>
<dbReference type="Gene3D" id="3.30.200.20">
    <property type="entry name" value="Phosphorylase Kinase, domain 1"/>
    <property type="match status" value="1"/>
</dbReference>
<keyword evidence="11" id="KW-1133">Transmembrane helix</keyword>
<evidence type="ECO:0000256" key="6">
    <source>
        <dbReference type="ARBA" id="ARBA00022777"/>
    </source>
</evidence>
<dbReference type="PANTHER" id="PTHR43289:SF6">
    <property type="entry name" value="SERINE_THREONINE-PROTEIN KINASE NEKL-3"/>
    <property type="match status" value="1"/>
</dbReference>
<keyword evidence="3" id="KW-0808">Transferase</keyword>
<evidence type="ECO:0000256" key="5">
    <source>
        <dbReference type="ARBA" id="ARBA00022741"/>
    </source>
</evidence>
<dbReference type="InterPro" id="IPR006584">
    <property type="entry name" value="Cellulose-bd_IV"/>
</dbReference>
<organism evidence="14 15">
    <name type="scientific">Saccharopolyspora erythraea</name>
    <name type="common">Streptomyces erythraeus</name>
    <dbReference type="NCBI Taxonomy" id="1836"/>
    <lineage>
        <taxon>Bacteria</taxon>
        <taxon>Bacillati</taxon>
        <taxon>Actinomycetota</taxon>
        <taxon>Actinomycetes</taxon>
        <taxon>Pseudonocardiales</taxon>
        <taxon>Pseudonocardiaceae</taxon>
        <taxon>Saccharopolyspora</taxon>
    </lineage>
</organism>
<accession>A0ABN1CEF1</accession>
<dbReference type="SUPFAM" id="SSF49785">
    <property type="entry name" value="Galactose-binding domain-like"/>
    <property type="match status" value="1"/>
</dbReference>
<dbReference type="SMART" id="SM00606">
    <property type="entry name" value="CBD_IV"/>
    <property type="match status" value="1"/>
</dbReference>
<evidence type="ECO:0000259" key="12">
    <source>
        <dbReference type="PROSITE" id="PS50011"/>
    </source>
</evidence>
<dbReference type="CDD" id="cd04084">
    <property type="entry name" value="CBM6_xylanase-like"/>
    <property type="match status" value="1"/>
</dbReference>
<name>A0ABN1CEF1_SACER</name>
<feature type="domain" description="Protein kinase" evidence="12">
    <location>
        <begin position="20"/>
        <end position="278"/>
    </location>
</feature>
<sequence length="528" mass="55647">MFVPNDLTSTGGTRVIAGRYRMDSRIGTGAMGAVWAGTDVLLHRPVAVKEVRLSPRVPEEEAAEFRERALREARSLAVVTHPNVVMLYDVADDAGGPFVVMELVPAESLSSVLKRTRLSHEQLAVFVDGVAAALQAAHRVGIVHRDVKPGNVLLGKHGQVKLGDFGISRNAAESTLTRTGIVLGTPAYVAPEIAQGEAPSPAADLWSLGATLYSAAHGRLPYESDSDPLITLSAIIHGPVPQHQMSGPLGEVLSGLMVKDPARRMPLHEVRRRLMGLVRDAGEAPFDAVLDPAAPALRTLTTRPGSAEEPPGSSEPASQSATTTAVPQEHSRRMRPWVAAALGALAVVLVVAAAGAGFLYGRSGTPGLPPGDGQAGQPPVADEPDSVPESGDPPDPYDGLEAEASSARSRVLPVAVADAPSAGRYVGSVANGDWLRFDDVDFGTSPTREVSARLAKWTSEGEKAKIEIRVDDYNAPPIAKINVTPSGGAWKSVPVEIQPLSGVHDVYLVFSSEQDGGFLNLDWVRFVG</sequence>
<dbReference type="InterPro" id="IPR008979">
    <property type="entry name" value="Galactose-bd-like_sf"/>
</dbReference>
<dbReference type="Pfam" id="PF03422">
    <property type="entry name" value="CBM_6"/>
    <property type="match status" value="1"/>
</dbReference>
<evidence type="ECO:0000256" key="4">
    <source>
        <dbReference type="ARBA" id="ARBA00022729"/>
    </source>
</evidence>
<dbReference type="PROSITE" id="PS00107">
    <property type="entry name" value="PROTEIN_KINASE_ATP"/>
    <property type="match status" value="1"/>
</dbReference>
<evidence type="ECO:0000256" key="7">
    <source>
        <dbReference type="ARBA" id="ARBA00022840"/>
    </source>
</evidence>